<keyword evidence="10" id="KW-0732">Signal</keyword>
<keyword evidence="2 8" id="KW-0813">Transport</keyword>
<dbReference type="FunFam" id="2.60.40.1120:FF:000003">
    <property type="entry name" value="Outer membrane protein Omp121"/>
    <property type="match status" value="1"/>
</dbReference>
<dbReference type="InterPro" id="IPR008969">
    <property type="entry name" value="CarboxyPept-like_regulatory"/>
</dbReference>
<feature type="chain" id="PRO_5026761079" evidence="10">
    <location>
        <begin position="35"/>
        <end position="1055"/>
    </location>
</feature>
<dbReference type="GO" id="GO:0009279">
    <property type="term" value="C:cell outer membrane"/>
    <property type="evidence" value="ECO:0007669"/>
    <property type="project" value="UniProtKB-SubCell"/>
</dbReference>
<evidence type="ECO:0000256" key="1">
    <source>
        <dbReference type="ARBA" id="ARBA00004571"/>
    </source>
</evidence>
<name>A0A6N2WLW2_9BACE</name>
<feature type="domain" description="TonB-dependent receptor-like beta-barrel" evidence="11">
    <location>
        <begin position="431"/>
        <end position="1015"/>
    </location>
</feature>
<keyword evidence="7 8" id="KW-0998">Cell outer membrane</keyword>
<dbReference type="InterPro" id="IPR037066">
    <property type="entry name" value="Plug_dom_sf"/>
</dbReference>
<evidence type="ECO:0000256" key="2">
    <source>
        <dbReference type="ARBA" id="ARBA00022448"/>
    </source>
</evidence>
<protein>
    <submittedName>
        <fullName evidence="13">TonB-dependent Receptor Plug Domain protein</fullName>
    </submittedName>
</protein>
<evidence type="ECO:0000256" key="5">
    <source>
        <dbReference type="ARBA" id="ARBA00023077"/>
    </source>
</evidence>
<organism evidence="13">
    <name type="scientific">Bacteroides intestinalis</name>
    <dbReference type="NCBI Taxonomy" id="329854"/>
    <lineage>
        <taxon>Bacteria</taxon>
        <taxon>Pseudomonadati</taxon>
        <taxon>Bacteroidota</taxon>
        <taxon>Bacteroidia</taxon>
        <taxon>Bacteroidales</taxon>
        <taxon>Bacteroidaceae</taxon>
        <taxon>Bacteroides</taxon>
    </lineage>
</organism>
<evidence type="ECO:0000256" key="7">
    <source>
        <dbReference type="ARBA" id="ARBA00023237"/>
    </source>
</evidence>
<evidence type="ECO:0000256" key="9">
    <source>
        <dbReference type="RuleBase" id="RU003357"/>
    </source>
</evidence>
<accession>A0A6N2WLW2</accession>
<gene>
    <name evidence="13" type="ORF">BILFYP9_03509</name>
</gene>
<dbReference type="InterPro" id="IPR036942">
    <property type="entry name" value="Beta-barrel_TonB_sf"/>
</dbReference>
<keyword evidence="4 8" id="KW-0812">Transmembrane</keyword>
<comment type="subcellular location">
    <subcellularLocation>
        <location evidence="1 8">Cell outer membrane</location>
        <topology evidence="1 8">Multi-pass membrane protein</topology>
    </subcellularLocation>
</comment>
<dbReference type="InterPro" id="IPR039426">
    <property type="entry name" value="TonB-dep_rcpt-like"/>
</dbReference>
<dbReference type="Pfam" id="PF13715">
    <property type="entry name" value="CarbopepD_reg_2"/>
    <property type="match status" value="1"/>
</dbReference>
<evidence type="ECO:0000313" key="13">
    <source>
        <dbReference type="EMBL" id="VYT42251.1"/>
    </source>
</evidence>
<evidence type="ECO:0000256" key="3">
    <source>
        <dbReference type="ARBA" id="ARBA00022452"/>
    </source>
</evidence>
<dbReference type="InterPro" id="IPR012910">
    <property type="entry name" value="Plug_dom"/>
</dbReference>
<evidence type="ECO:0000259" key="11">
    <source>
        <dbReference type="Pfam" id="PF00593"/>
    </source>
</evidence>
<feature type="signal peptide" evidence="10">
    <location>
        <begin position="1"/>
        <end position="34"/>
    </location>
</feature>
<evidence type="ECO:0000256" key="10">
    <source>
        <dbReference type="SAM" id="SignalP"/>
    </source>
</evidence>
<dbReference type="Gene3D" id="2.170.130.10">
    <property type="entry name" value="TonB-dependent receptor, plug domain"/>
    <property type="match status" value="1"/>
</dbReference>
<keyword evidence="13" id="KW-0675">Receptor</keyword>
<reference evidence="13" key="1">
    <citation type="submission" date="2019-11" db="EMBL/GenBank/DDBJ databases">
        <authorList>
            <person name="Feng L."/>
        </authorList>
    </citation>
    <scope>NUCLEOTIDE SEQUENCE</scope>
    <source>
        <strain evidence="13">BintestinalisLFYP9</strain>
    </source>
</reference>
<dbReference type="PROSITE" id="PS52016">
    <property type="entry name" value="TONB_DEPENDENT_REC_3"/>
    <property type="match status" value="1"/>
</dbReference>
<dbReference type="SUPFAM" id="SSF56935">
    <property type="entry name" value="Porins"/>
    <property type="match status" value="1"/>
</dbReference>
<dbReference type="InterPro" id="IPR000531">
    <property type="entry name" value="Beta-barrel_TonB"/>
</dbReference>
<dbReference type="Gene3D" id="2.60.40.1120">
    <property type="entry name" value="Carboxypeptidase-like, regulatory domain"/>
    <property type="match status" value="1"/>
</dbReference>
<evidence type="ECO:0000256" key="6">
    <source>
        <dbReference type="ARBA" id="ARBA00023136"/>
    </source>
</evidence>
<evidence type="ECO:0000256" key="8">
    <source>
        <dbReference type="PROSITE-ProRule" id="PRU01360"/>
    </source>
</evidence>
<proteinExistence type="inferred from homology"/>
<dbReference type="RefSeq" id="WP_138291519.1">
    <property type="nucleotide sequence ID" value="NZ_CACRSU010000046.1"/>
</dbReference>
<dbReference type="SUPFAM" id="SSF49464">
    <property type="entry name" value="Carboxypeptidase regulatory domain-like"/>
    <property type="match status" value="1"/>
</dbReference>
<dbReference type="AlphaFoldDB" id="A0A6N2WLW2"/>
<evidence type="ECO:0000259" key="12">
    <source>
        <dbReference type="Pfam" id="PF07715"/>
    </source>
</evidence>
<comment type="similarity">
    <text evidence="8 9">Belongs to the TonB-dependent receptor family.</text>
</comment>
<dbReference type="NCBIfam" id="TIGR04057">
    <property type="entry name" value="SusC_RagA_signa"/>
    <property type="match status" value="1"/>
</dbReference>
<feature type="domain" description="TonB-dependent receptor plug" evidence="12">
    <location>
        <begin position="128"/>
        <end position="236"/>
    </location>
</feature>
<sequence length="1055" mass="116466">MKNSKNLSLLSRLGKLQRLFLVALFSVLAIGAAAQSKTVSGTVIDQTGEPVIGANVLVKGTTNGVITDLDGRFTLSNVPNNGTISVSFIGYKDQEISVAGKTSLQVTLQEDNAMLDEVVVVGYGVQKKSDVTGAIASVGAETLTARPVNNAFEALQGKAAGVDITTSERPGKVGDIRIRGNRSISASNTPLYVVDGVPLMSGSGIETLNPRDIESIDILKDASATAIYGSRGANGVVVVTTKQGKDGKFSLNYSGTLTVSNIVDKRKSMNAGDYIDYVRWAYYNSAPDTYAHPNSPTMENDKGFFDNALDNGTTWGNVSKGWANGTWDASKVSTTDWTDFVTQTSLSHEHTLSASGGTEKMNAYLSFGYLDNSGTQKGQWYKRYSSKASINLKPTKWIQLSASINASWSEQDYGMSTLGAPSSSVSDALYGRAKALTSISVPYDADGNIVLQPGGRNNTYTIIDEWDKSTQQSQTFRALGNFSATLDFGEMWSPLQGLRYKIAFGPDYRNWREGVFLDETSANRVGNGSYARLQNRRDFSWTLDNMVMFDRTLAEKHKIGVTLLQTASSWNYETSAMTAKYIARPSYLWNAFGTVDLADEKSDASMSSGLTERQLESYMVRLNYGFDERYLLTVSGRWDGASQLSEGNKWDFFPSASLAWRISQEDFMSNTSSWLDNLKLRLGFGVTGNSAVDPYSTLGKIRSILIPFSDGNYTAYTTNEPFYAKESLEMANPELGWEKTTQINLGVDFGFLNNRISGSLDAYWSNTNDLLMQTSIPTLTGFSSTYANIGKTKNRGVELTLNFIPIQTNTGFLWDSNFNVAWQKDEIVELAYGKNDMVANSWFIGESIGVYYGYDKVGLWQDTPEDRAEMELFNKNGHKFEPGFVRPVDQNGDHKIDEKDRVILGNKNPAWTMGWTNTFSWKNIELSLFLIGRMGYMVEANSYGLTGQGSQVEVDYWTPENTGAEFQKPYYNESGGDAFSSLLGYRKASFLKVRNISLGYNFPQTICKRIGLNNLKVYAQAINPGSLYQSIDKYDLDVKSSNFNRSFVFGLEIGF</sequence>
<dbReference type="Pfam" id="PF07715">
    <property type="entry name" value="Plug"/>
    <property type="match status" value="1"/>
</dbReference>
<evidence type="ECO:0000256" key="4">
    <source>
        <dbReference type="ARBA" id="ARBA00022692"/>
    </source>
</evidence>
<dbReference type="InterPro" id="IPR023997">
    <property type="entry name" value="TonB-dep_OMP_SusC/RagA_CS"/>
</dbReference>
<dbReference type="EMBL" id="CACRSU010000046">
    <property type="protein sequence ID" value="VYT42251.1"/>
    <property type="molecule type" value="Genomic_DNA"/>
</dbReference>
<keyword evidence="6 8" id="KW-0472">Membrane</keyword>
<dbReference type="Gene3D" id="2.40.170.20">
    <property type="entry name" value="TonB-dependent receptor, beta-barrel domain"/>
    <property type="match status" value="1"/>
</dbReference>
<dbReference type="Pfam" id="PF00593">
    <property type="entry name" value="TonB_dep_Rec_b-barrel"/>
    <property type="match status" value="1"/>
</dbReference>
<dbReference type="InterPro" id="IPR023996">
    <property type="entry name" value="TonB-dep_OMP_SusC/RagA"/>
</dbReference>
<dbReference type="NCBIfam" id="TIGR04056">
    <property type="entry name" value="OMP_RagA_SusC"/>
    <property type="match status" value="1"/>
</dbReference>
<dbReference type="FunFam" id="2.170.130.10:FF:000008">
    <property type="entry name" value="SusC/RagA family TonB-linked outer membrane protein"/>
    <property type="match status" value="1"/>
</dbReference>
<keyword evidence="5 9" id="KW-0798">TonB box</keyword>
<keyword evidence="3 8" id="KW-1134">Transmembrane beta strand</keyword>